<dbReference type="PANTHER" id="PTHR43261">
    <property type="entry name" value="TRANSLATION ELONGATION FACTOR G-RELATED"/>
    <property type="match status" value="1"/>
</dbReference>
<dbReference type="Proteomes" id="UP000187651">
    <property type="component" value="Unassembled WGS sequence"/>
</dbReference>
<evidence type="ECO:0000313" key="7">
    <source>
        <dbReference type="Proteomes" id="UP000187651"/>
    </source>
</evidence>
<dbReference type="GO" id="GO:0046677">
    <property type="term" value="P:response to antibiotic"/>
    <property type="evidence" value="ECO:0007669"/>
    <property type="project" value="UniProtKB-KW"/>
</dbReference>
<dbReference type="PANTHER" id="PTHR43261:SF1">
    <property type="entry name" value="RIBOSOME-RELEASING FACTOR 2, MITOCHONDRIAL"/>
    <property type="match status" value="1"/>
</dbReference>
<dbReference type="InterPro" id="IPR027417">
    <property type="entry name" value="P-loop_NTPase"/>
</dbReference>
<name>A0A1G9Y6Q1_9FIRM</name>
<evidence type="ECO:0000256" key="3">
    <source>
        <dbReference type="ARBA" id="ARBA00023134"/>
    </source>
</evidence>
<dbReference type="InterPro" id="IPR005517">
    <property type="entry name" value="Transl_elong_EFG/EF2_IV"/>
</dbReference>
<keyword evidence="4" id="KW-0046">Antibiotic resistance</keyword>
<evidence type="ECO:0000259" key="5">
    <source>
        <dbReference type="PROSITE" id="PS51722"/>
    </source>
</evidence>
<dbReference type="InterPro" id="IPR020568">
    <property type="entry name" value="Ribosomal_Su5_D2-typ_SF"/>
</dbReference>
<dbReference type="Gene3D" id="3.30.70.240">
    <property type="match status" value="1"/>
</dbReference>
<dbReference type="SUPFAM" id="SSF54211">
    <property type="entry name" value="Ribosomal protein S5 domain 2-like"/>
    <property type="match status" value="1"/>
</dbReference>
<evidence type="ECO:0000256" key="4">
    <source>
        <dbReference type="ARBA" id="ARBA00023251"/>
    </source>
</evidence>
<organism evidence="6 7">
    <name type="scientific">Lachnospira pectinoschiza</name>
    <dbReference type="NCBI Taxonomy" id="28052"/>
    <lineage>
        <taxon>Bacteria</taxon>
        <taxon>Bacillati</taxon>
        <taxon>Bacillota</taxon>
        <taxon>Clostridia</taxon>
        <taxon>Lachnospirales</taxon>
        <taxon>Lachnospiraceae</taxon>
        <taxon>Lachnospira</taxon>
    </lineage>
</organism>
<keyword evidence="7" id="KW-1185">Reference proteome</keyword>
<dbReference type="InterPro" id="IPR014721">
    <property type="entry name" value="Ribsml_uS5_D2-typ_fold_subgr"/>
</dbReference>
<dbReference type="Gene3D" id="2.40.30.10">
    <property type="entry name" value="Translation factors"/>
    <property type="match status" value="1"/>
</dbReference>
<dbReference type="SMART" id="SM00838">
    <property type="entry name" value="EFG_C"/>
    <property type="match status" value="1"/>
</dbReference>
<accession>A0A1G9Y6Q1</accession>
<dbReference type="InterPro" id="IPR035647">
    <property type="entry name" value="EFG_III/V"/>
</dbReference>
<dbReference type="InterPro" id="IPR041095">
    <property type="entry name" value="EFG_II"/>
</dbReference>
<dbReference type="InterPro" id="IPR010298">
    <property type="entry name" value="YacP-like"/>
</dbReference>
<dbReference type="GO" id="GO:0005525">
    <property type="term" value="F:GTP binding"/>
    <property type="evidence" value="ECO:0007669"/>
    <property type="project" value="UniProtKB-KW"/>
</dbReference>
<dbReference type="SMART" id="SM00889">
    <property type="entry name" value="EFG_IV"/>
    <property type="match status" value="1"/>
</dbReference>
<dbReference type="Pfam" id="PF00679">
    <property type="entry name" value="EFG_C"/>
    <property type="match status" value="1"/>
</dbReference>
<dbReference type="PRINTS" id="PR00315">
    <property type="entry name" value="ELONGATNFCT"/>
</dbReference>
<dbReference type="InterPro" id="IPR000640">
    <property type="entry name" value="EFG_V-like"/>
</dbReference>
<dbReference type="CDD" id="cd10912">
    <property type="entry name" value="PIN_YacP-like"/>
    <property type="match status" value="1"/>
</dbReference>
<dbReference type="PROSITE" id="PS00301">
    <property type="entry name" value="G_TR_1"/>
    <property type="match status" value="1"/>
</dbReference>
<evidence type="ECO:0000313" key="6">
    <source>
        <dbReference type="EMBL" id="SDN04758.1"/>
    </source>
</evidence>
<dbReference type="Gene3D" id="3.30.70.870">
    <property type="entry name" value="Elongation Factor G (Translational Gtpase), domain 3"/>
    <property type="match status" value="1"/>
</dbReference>
<dbReference type="GO" id="GO:0032790">
    <property type="term" value="P:ribosome disassembly"/>
    <property type="evidence" value="ECO:0007669"/>
    <property type="project" value="TreeGrafter"/>
</dbReference>
<dbReference type="InterPro" id="IPR005225">
    <property type="entry name" value="Small_GTP-bd"/>
</dbReference>
<dbReference type="Gene3D" id="3.30.230.10">
    <property type="match status" value="1"/>
</dbReference>
<dbReference type="InterPro" id="IPR035650">
    <property type="entry name" value="Tet_C"/>
</dbReference>
<dbReference type="EMBL" id="FNHZ01000005">
    <property type="protein sequence ID" value="SDN04758.1"/>
    <property type="molecule type" value="Genomic_DNA"/>
</dbReference>
<protein>
    <submittedName>
        <fullName evidence="6">Small GTP-binding protein domain-containing protein</fullName>
    </submittedName>
</protein>
<dbReference type="Pfam" id="PF00009">
    <property type="entry name" value="GTP_EFTU"/>
    <property type="match status" value="1"/>
</dbReference>
<dbReference type="InterPro" id="IPR031157">
    <property type="entry name" value="G_TR_CS"/>
</dbReference>
<dbReference type="OrthoDB" id="9801472at2"/>
<gene>
    <name evidence="6" type="ORF">SAMN05216544_1710</name>
</gene>
<dbReference type="SUPFAM" id="SSF52540">
    <property type="entry name" value="P-loop containing nucleoside triphosphate hydrolases"/>
    <property type="match status" value="1"/>
</dbReference>
<dbReference type="Pfam" id="PF14492">
    <property type="entry name" value="EFG_III"/>
    <property type="match status" value="1"/>
</dbReference>
<keyword evidence="1" id="KW-0547">Nucleotide-binding</keyword>
<evidence type="ECO:0000256" key="2">
    <source>
        <dbReference type="ARBA" id="ARBA00022917"/>
    </source>
</evidence>
<dbReference type="AlphaFoldDB" id="A0A1G9Y6Q1"/>
<feature type="domain" description="Tr-type G" evidence="5">
    <location>
        <begin position="1"/>
        <end position="223"/>
    </location>
</feature>
<dbReference type="GO" id="GO:0006412">
    <property type="term" value="P:translation"/>
    <property type="evidence" value="ECO:0007669"/>
    <property type="project" value="UniProtKB-KW"/>
</dbReference>
<dbReference type="PROSITE" id="PS51722">
    <property type="entry name" value="G_TR_2"/>
    <property type="match status" value="1"/>
</dbReference>
<dbReference type="SUPFAM" id="SSF54980">
    <property type="entry name" value="EF-G C-terminal domain-like"/>
    <property type="match status" value="2"/>
</dbReference>
<evidence type="ECO:0000256" key="1">
    <source>
        <dbReference type="ARBA" id="ARBA00022741"/>
    </source>
</evidence>
<dbReference type="Pfam" id="PF03764">
    <property type="entry name" value="EFG_IV"/>
    <property type="match status" value="1"/>
</dbReference>
<dbReference type="CDD" id="cd03711">
    <property type="entry name" value="Tet_C"/>
    <property type="match status" value="1"/>
</dbReference>
<dbReference type="GO" id="GO:0003924">
    <property type="term" value="F:GTPase activity"/>
    <property type="evidence" value="ECO:0007669"/>
    <property type="project" value="InterPro"/>
</dbReference>
<proteinExistence type="predicted"/>
<dbReference type="InterPro" id="IPR000795">
    <property type="entry name" value="T_Tr_GTP-bd_dom"/>
</dbReference>
<dbReference type="Pfam" id="PF05991">
    <property type="entry name" value="NYN_YacP"/>
    <property type="match status" value="1"/>
</dbReference>
<dbReference type="Gene3D" id="3.40.50.300">
    <property type="entry name" value="P-loop containing nucleotide triphosphate hydrolases"/>
    <property type="match status" value="1"/>
</dbReference>
<reference evidence="7" key="1">
    <citation type="submission" date="2016-10" db="EMBL/GenBank/DDBJ databases">
        <authorList>
            <person name="Varghese N."/>
            <person name="Submissions S."/>
        </authorList>
    </citation>
    <scope>NUCLEOTIDE SEQUENCE [LARGE SCALE GENOMIC DNA]</scope>
    <source>
        <strain evidence="7">M83</strain>
    </source>
</reference>
<keyword evidence="3" id="KW-0342">GTP-binding</keyword>
<sequence length="876" mass="98769">MKKLTIGMLAHVDAGKTTLSEAILFKTGVIRKLGRVDNGDAFLDTDEVEKNRGITIYSKEAKFNYKDLEVNLIDTPGHVDFSAEMERNLWALDIAVIVIDQADGVMGHTETVWNLLSKYKIPTFIFVNKMDQAGASKERVLKILQNRLSTNCIDFNKKDMEEISFASDESLDEYLESGEVSKETIVSEIYKRHLFPVLFGSALKLEGVEELLDAINDYSKDAYSGKEELDFGARVVKITRENNDRLVHLKLTSGSLQAKDMIGEEKVNQIRVYNGDKFSPAKSVSAGDVCAIVGLNEVTAGQGLGIENLANTAVIAPVLEYKMILPKDKDPLVMLPLLRQLEEEEPALNIRWNEEFREIIVSLMGAVQLEILTGLIKKRFGVEVSFGTGSVVYKETIKGSSYGIGHFEPLRHYAEVHLKLEEGERGSGLVFKAECSEDLLDKNWQRLVLTHLQERNHKGVLIRANITDMVITLVNGRAHPKHTEGGDFRQATYRAIRQGLMMAESVILEPYYAYEIRLDRAYIGRAMTDIERMGGSSNLIDNGDECLIQGEAPVVAIGNYQAELNTYTKGTGRISLQMAGYKECHNSEEVIEAKAYDPERDTRNPVDSVFCAHGSGYTVPWFEVRDHAHCEIIEENGHTTGDISLRPINAKAASRTVSDEWIGTEEVDRILSETYYSNSKSDAAKERKRKKNENNGARYVTAWGDSSKESLYSEKYVGKDMTLYGNKNKEGAKNYLLVDGYNIIHAWPELDELQKTNFDGARGRLLDIMQHYQSLIHSELIVVFDAYKVKGHQEEFVDLNNIHVVYTKEAETADHYIEKFAHENGRKRNVTVATSDGVEQVIIRGQGCILMSARELLEDVEKREEELRKNFLNKHF</sequence>
<dbReference type="PRINTS" id="PR01037">
    <property type="entry name" value="TCRTETOQM"/>
</dbReference>
<dbReference type="InterPro" id="IPR009000">
    <property type="entry name" value="Transl_B-barrel_sf"/>
</dbReference>
<dbReference type="SUPFAM" id="SSF50447">
    <property type="entry name" value="Translation proteins"/>
    <property type="match status" value="1"/>
</dbReference>
<dbReference type="RefSeq" id="WP_074521773.1">
    <property type="nucleotide sequence ID" value="NZ_FNHZ01000005.1"/>
</dbReference>
<keyword evidence="2" id="KW-0648">Protein biosynthesis</keyword>
<dbReference type="NCBIfam" id="TIGR00231">
    <property type="entry name" value="small_GTP"/>
    <property type="match status" value="1"/>
</dbReference>